<evidence type="ECO:0000313" key="2">
    <source>
        <dbReference type="EnsemblMetazoa" id="ENSAATROPP001274"/>
    </source>
</evidence>
<accession>A0AAG5CRW3</accession>
<dbReference type="EnsemblMetazoa" id="ENSAATROPT001327">
    <property type="protein sequence ID" value="ENSAATROPP001274"/>
    <property type="gene ID" value="ENSAATROPG001055"/>
</dbReference>
<evidence type="ECO:0000256" key="1">
    <source>
        <dbReference type="SAM" id="MobiDB-lite"/>
    </source>
</evidence>
<keyword evidence="3" id="KW-1185">Reference proteome</keyword>
<feature type="region of interest" description="Disordered" evidence="1">
    <location>
        <begin position="43"/>
        <end position="89"/>
    </location>
</feature>
<proteinExistence type="predicted"/>
<reference evidence="2" key="1">
    <citation type="submission" date="2024-04" db="UniProtKB">
        <authorList>
            <consortium name="EnsemblMetazoa"/>
        </authorList>
    </citation>
    <scope>IDENTIFICATION</scope>
    <source>
        <strain evidence="2">EBRO</strain>
    </source>
</reference>
<dbReference type="Proteomes" id="UP000075880">
    <property type="component" value="Unassembled WGS sequence"/>
</dbReference>
<evidence type="ECO:0000313" key="3">
    <source>
        <dbReference type="Proteomes" id="UP000075880"/>
    </source>
</evidence>
<feature type="compositionally biased region" description="Basic residues" evidence="1">
    <location>
        <begin position="78"/>
        <end position="89"/>
    </location>
</feature>
<organism evidence="2 3">
    <name type="scientific">Anopheles atroparvus</name>
    <name type="common">European mosquito</name>
    <dbReference type="NCBI Taxonomy" id="41427"/>
    <lineage>
        <taxon>Eukaryota</taxon>
        <taxon>Metazoa</taxon>
        <taxon>Ecdysozoa</taxon>
        <taxon>Arthropoda</taxon>
        <taxon>Hexapoda</taxon>
        <taxon>Insecta</taxon>
        <taxon>Pterygota</taxon>
        <taxon>Neoptera</taxon>
        <taxon>Endopterygota</taxon>
        <taxon>Diptera</taxon>
        <taxon>Nematocera</taxon>
        <taxon>Culicoidea</taxon>
        <taxon>Culicidae</taxon>
        <taxon>Anophelinae</taxon>
        <taxon>Anopheles</taxon>
    </lineage>
</organism>
<protein>
    <submittedName>
        <fullName evidence="2">Uncharacterized protein</fullName>
    </submittedName>
</protein>
<name>A0AAG5CRW3_ANOAO</name>
<sequence length="89" mass="9851">MFSDCDNRKSFKSFRSASLVSSLLDSGGSKKIHPLDPSITLEFESTDAPDRGSIHDSSKLLHMGRASSSRSSIDSRRGLQHKRKSTNRI</sequence>
<feature type="compositionally biased region" description="Basic and acidic residues" evidence="1">
    <location>
        <begin position="48"/>
        <end position="59"/>
    </location>
</feature>
<dbReference type="AlphaFoldDB" id="A0AAG5CRW3"/>